<organism evidence="2 3">
    <name type="scientific">Dendrobium chrysotoxum</name>
    <name type="common">Orchid</name>
    <dbReference type="NCBI Taxonomy" id="161865"/>
    <lineage>
        <taxon>Eukaryota</taxon>
        <taxon>Viridiplantae</taxon>
        <taxon>Streptophyta</taxon>
        <taxon>Embryophyta</taxon>
        <taxon>Tracheophyta</taxon>
        <taxon>Spermatophyta</taxon>
        <taxon>Magnoliopsida</taxon>
        <taxon>Liliopsida</taxon>
        <taxon>Asparagales</taxon>
        <taxon>Orchidaceae</taxon>
        <taxon>Epidendroideae</taxon>
        <taxon>Malaxideae</taxon>
        <taxon>Dendrobiinae</taxon>
        <taxon>Dendrobium</taxon>
    </lineage>
</organism>
<comment type="caution">
    <text evidence="2">The sequence shown here is derived from an EMBL/GenBank/DDBJ whole genome shotgun (WGS) entry which is preliminary data.</text>
</comment>
<sequence>MLDQIRNIRRSGGGIDPCLPWFSRRRPSGLPDGNLHIAVSVAGGQDLVSDRDKGDVGGGIEGGNVGGNPGGGAGKAREGGDVAIGDGDNEGDAGAGEGSEDVRIAVEDLHPVDRCPRFNERCDLSWRREGSDFVVPDEESECRVNSVSSALIFFSSRKCLYNPLSVRIV</sequence>
<gene>
    <name evidence="2" type="ORF">IEQ34_013094</name>
</gene>
<reference evidence="2 3" key="1">
    <citation type="journal article" date="2021" name="Hortic Res">
        <title>Chromosome-scale assembly of the Dendrobium chrysotoxum genome enhances the understanding of orchid evolution.</title>
        <authorList>
            <person name="Zhang Y."/>
            <person name="Zhang G.Q."/>
            <person name="Zhang D."/>
            <person name="Liu X.D."/>
            <person name="Xu X.Y."/>
            <person name="Sun W.H."/>
            <person name="Yu X."/>
            <person name="Zhu X."/>
            <person name="Wang Z.W."/>
            <person name="Zhao X."/>
            <person name="Zhong W.Y."/>
            <person name="Chen H."/>
            <person name="Yin W.L."/>
            <person name="Huang T."/>
            <person name="Niu S.C."/>
            <person name="Liu Z.J."/>
        </authorList>
    </citation>
    <scope>NUCLEOTIDE SEQUENCE [LARGE SCALE GENOMIC DNA]</scope>
    <source>
        <strain evidence="2">Lindl</strain>
    </source>
</reference>
<dbReference type="EMBL" id="JAGFBR010000012">
    <property type="protein sequence ID" value="KAH0457779.1"/>
    <property type="molecule type" value="Genomic_DNA"/>
</dbReference>
<dbReference type="AlphaFoldDB" id="A0AAV7GQ17"/>
<feature type="region of interest" description="Disordered" evidence="1">
    <location>
        <begin position="46"/>
        <end position="100"/>
    </location>
</feature>
<proteinExistence type="predicted"/>
<dbReference type="Proteomes" id="UP000775213">
    <property type="component" value="Unassembled WGS sequence"/>
</dbReference>
<name>A0AAV7GQ17_DENCH</name>
<evidence type="ECO:0000313" key="3">
    <source>
        <dbReference type="Proteomes" id="UP000775213"/>
    </source>
</evidence>
<accession>A0AAV7GQ17</accession>
<keyword evidence="3" id="KW-1185">Reference proteome</keyword>
<evidence type="ECO:0000313" key="2">
    <source>
        <dbReference type="EMBL" id="KAH0457779.1"/>
    </source>
</evidence>
<feature type="compositionally biased region" description="Gly residues" evidence="1">
    <location>
        <begin position="56"/>
        <end position="74"/>
    </location>
</feature>
<evidence type="ECO:0000256" key="1">
    <source>
        <dbReference type="SAM" id="MobiDB-lite"/>
    </source>
</evidence>
<protein>
    <submittedName>
        <fullName evidence="2">Uncharacterized protein</fullName>
    </submittedName>
</protein>